<gene>
    <name evidence="1" type="ORF">FHX72_001967</name>
</gene>
<proteinExistence type="predicted"/>
<evidence type="ECO:0000313" key="2">
    <source>
        <dbReference type="Proteomes" id="UP000545286"/>
    </source>
</evidence>
<reference evidence="1 2" key="1">
    <citation type="submission" date="2020-08" db="EMBL/GenBank/DDBJ databases">
        <title>Sequencing the genomes of 1000 actinobacteria strains.</title>
        <authorList>
            <person name="Klenk H.-P."/>
        </authorList>
    </citation>
    <scope>NUCLEOTIDE SEQUENCE [LARGE SCALE GENOMIC DNA]</scope>
    <source>
        <strain evidence="1 2">DSM 20419</strain>
    </source>
</reference>
<dbReference type="AlphaFoldDB" id="A0A7W4YGF0"/>
<comment type="caution">
    <text evidence="1">The sequence shown here is derived from an EMBL/GenBank/DDBJ whole genome shotgun (WGS) entry which is preliminary data.</text>
</comment>
<name>A0A7W4YGF0_9MICO</name>
<protein>
    <submittedName>
        <fullName evidence="1">Uncharacterized protein</fullName>
    </submittedName>
</protein>
<evidence type="ECO:0000313" key="1">
    <source>
        <dbReference type="EMBL" id="MBB2957830.1"/>
    </source>
</evidence>
<keyword evidence="2" id="KW-1185">Reference proteome</keyword>
<dbReference type="EMBL" id="JACHWJ010000002">
    <property type="protein sequence ID" value="MBB2957830.1"/>
    <property type="molecule type" value="Genomic_DNA"/>
</dbReference>
<feature type="non-terminal residue" evidence="1">
    <location>
        <position position="1"/>
    </location>
</feature>
<organism evidence="1 2">
    <name type="scientific">Pseudoclavibacter helvolus</name>
    <dbReference type="NCBI Taxonomy" id="255205"/>
    <lineage>
        <taxon>Bacteria</taxon>
        <taxon>Bacillati</taxon>
        <taxon>Actinomycetota</taxon>
        <taxon>Actinomycetes</taxon>
        <taxon>Micrococcales</taxon>
        <taxon>Microbacteriaceae</taxon>
        <taxon>Pseudoclavibacter</taxon>
    </lineage>
</organism>
<sequence length="28" mass="2778">AVPLLVAFVRDAWGSSSASGTNLAITCA</sequence>
<accession>A0A7W4YGF0</accession>
<dbReference type="Proteomes" id="UP000545286">
    <property type="component" value="Unassembled WGS sequence"/>
</dbReference>